<protein>
    <recommendedName>
        <fullName evidence="4">Flagellar FliJ protein</fullName>
    </recommendedName>
</protein>
<sequence length="141" mass="15299">MNADRARLARLRRLERIRDVAKQAAAAEAAEAESTLTQLRALTERTRRLAADYATRREVMDGAGLRQLGRFVGGLNALSRTTEGDATRAQSIADAKMQQLAEAERRRAAIGERADLQARMIAKGAENPALGSRKAIGTGLE</sequence>
<keyword evidence="1" id="KW-0175">Coiled coil</keyword>
<gene>
    <name evidence="2" type="ORF">PYV00_05295</name>
</gene>
<keyword evidence="3" id="KW-1185">Reference proteome</keyword>
<evidence type="ECO:0000256" key="1">
    <source>
        <dbReference type="SAM" id="Coils"/>
    </source>
</evidence>
<name>A0ABT5WN33_9SPHN</name>
<dbReference type="RefSeq" id="WP_275227230.1">
    <property type="nucleotide sequence ID" value="NZ_JARESE010000015.1"/>
</dbReference>
<reference evidence="2 3" key="1">
    <citation type="submission" date="2023-03" db="EMBL/GenBank/DDBJ databases">
        <title>NovoSphingobium album sp. nov. isolated from polycyclic aromatic hydrocarbons- and heavy-metal polluted soil.</title>
        <authorList>
            <person name="Liu Z."/>
            <person name="Wang K."/>
        </authorList>
    </citation>
    <scope>NUCLEOTIDE SEQUENCE [LARGE SCALE GENOMIC DNA]</scope>
    <source>
        <strain evidence="2 3">H3SJ31-1</strain>
    </source>
</reference>
<organism evidence="2 3">
    <name type="scientific">Novosphingobium album</name>
    <name type="common">ex Liu et al. 2023</name>
    <dbReference type="NCBI Taxonomy" id="3031130"/>
    <lineage>
        <taxon>Bacteria</taxon>
        <taxon>Pseudomonadati</taxon>
        <taxon>Pseudomonadota</taxon>
        <taxon>Alphaproteobacteria</taxon>
        <taxon>Sphingomonadales</taxon>
        <taxon>Sphingomonadaceae</taxon>
        <taxon>Novosphingobium</taxon>
    </lineage>
</organism>
<dbReference type="Proteomes" id="UP001216253">
    <property type="component" value="Unassembled WGS sequence"/>
</dbReference>
<accession>A0ABT5WN33</accession>
<proteinExistence type="predicted"/>
<dbReference type="EMBL" id="JARESE010000015">
    <property type="protein sequence ID" value="MDE8651131.1"/>
    <property type="molecule type" value="Genomic_DNA"/>
</dbReference>
<evidence type="ECO:0000313" key="3">
    <source>
        <dbReference type="Proteomes" id="UP001216253"/>
    </source>
</evidence>
<comment type="caution">
    <text evidence="2">The sequence shown here is derived from an EMBL/GenBank/DDBJ whole genome shotgun (WGS) entry which is preliminary data.</text>
</comment>
<evidence type="ECO:0008006" key="4">
    <source>
        <dbReference type="Google" id="ProtNLM"/>
    </source>
</evidence>
<evidence type="ECO:0000313" key="2">
    <source>
        <dbReference type="EMBL" id="MDE8651131.1"/>
    </source>
</evidence>
<feature type="coiled-coil region" evidence="1">
    <location>
        <begin position="86"/>
        <end position="113"/>
    </location>
</feature>